<dbReference type="Pfam" id="PF13649">
    <property type="entry name" value="Methyltransf_25"/>
    <property type="match status" value="1"/>
</dbReference>
<proteinExistence type="predicted"/>
<evidence type="ECO:0000259" key="1">
    <source>
        <dbReference type="Pfam" id="PF13649"/>
    </source>
</evidence>
<protein>
    <recommendedName>
        <fullName evidence="1">Methyltransferase domain-containing protein</fullName>
    </recommendedName>
</protein>
<dbReference type="RefSeq" id="XP_007673680.1">
    <property type="nucleotide sequence ID" value="XM_007675490.1"/>
</dbReference>
<dbReference type="eggNOG" id="ENOG502STQS">
    <property type="taxonomic scope" value="Eukaryota"/>
</dbReference>
<evidence type="ECO:0000313" key="3">
    <source>
        <dbReference type="Proteomes" id="UP000011761"/>
    </source>
</evidence>
<dbReference type="Proteomes" id="UP000011761">
    <property type="component" value="Unassembled WGS sequence"/>
</dbReference>
<accession>M2N5V8</accession>
<dbReference type="HOGENOM" id="CLU_010595_2_1_1"/>
<dbReference type="KEGG" id="bcom:BAUCODRAFT_57572"/>
<dbReference type="Gene3D" id="3.40.50.150">
    <property type="entry name" value="Vaccinia Virus protein VP39"/>
    <property type="match status" value="1"/>
</dbReference>
<reference evidence="2 3" key="1">
    <citation type="journal article" date="2012" name="PLoS Pathog.">
        <title>Diverse lifestyles and strategies of plant pathogenesis encoded in the genomes of eighteen Dothideomycetes fungi.</title>
        <authorList>
            <person name="Ohm R.A."/>
            <person name="Feau N."/>
            <person name="Henrissat B."/>
            <person name="Schoch C.L."/>
            <person name="Horwitz B.A."/>
            <person name="Barry K.W."/>
            <person name="Condon B.J."/>
            <person name="Copeland A.C."/>
            <person name="Dhillon B."/>
            <person name="Glaser F."/>
            <person name="Hesse C.N."/>
            <person name="Kosti I."/>
            <person name="LaButti K."/>
            <person name="Lindquist E.A."/>
            <person name="Lucas S."/>
            <person name="Salamov A.A."/>
            <person name="Bradshaw R.E."/>
            <person name="Ciuffetti L."/>
            <person name="Hamelin R.C."/>
            <person name="Kema G.H.J."/>
            <person name="Lawrence C."/>
            <person name="Scott J.A."/>
            <person name="Spatafora J.W."/>
            <person name="Turgeon B.G."/>
            <person name="de Wit P.J.G.M."/>
            <person name="Zhong S."/>
            <person name="Goodwin S.B."/>
            <person name="Grigoriev I.V."/>
        </authorList>
    </citation>
    <scope>NUCLEOTIDE SEQUENCE [LARGE SCALE GENOMIC DNA]</scope>
    <source>
        <strain evidence="2 3">UAMH 10762</strain>
    </source>
</reference>
<dbReference type="EMBL" id="KB445552">
    <property type="protein sequence ID" value="EMC99413.1"/>
    <property type="molecule type" value="Genomic_DNA"/>
</dbReference>
<dbReference type="SUPFAM" id="SSF53335">
    <property type="entry name" value="S-adenosyl-L-methionine-dependent methyltransferases"/>
    <property type="match status" value="1"/>
</dbReference>
<keyword evidence="3" id="KW-1185">Reference proteome</keyword>
<name>M2N5V8_BAUPA</name>
<sequence length="187" mass="20743">PQRTYHTDQTSQYVLPNDAPEHDRLEVQARVLSGVMNGNIIHAPVHAPAVRRVLDVGCGTGPVTGYLGRKYPHADVVGLDISVVPQCRAWPPNVRFLQGNVLTMSPIRGLDFNCGRRAQQWMRDAGFDNVKAHPYRCNQGGAWETDQAWRAFGEYVATAMVEVIGLIMRKLLPAQPGATEEVLEQMV</sequence>
<dbReference type="OrthoDB" id="10017101at2759"/>
<feature type="domain" description="Methyltransferase" evidence="1">
    <location>
        <begin position="53"/>
        <end position="105"/>
    </location>
</feature>
<dbReference type="AlphaFoldDB" id="M2N5V8"/>
<dbReference type="InterPro" id="IPR041698">
    <property type="entry name" value="Methyltransf_25"/>
</dbReference>
<dbReference type="OMA" id="WRAFGEY"/>
<feature type="non-terminal residue" evidence="2">
    <location>
        <position position="187"/>
    </location>
</feature>
<gene>
    <name evidence="2" type="ORF">BAUCODRAFT_57572</name>
</gene>
<organism evidence="2 3">
    <name type="scientific">Baudoinia panamericana (strain UAMH 10762)</name>
    <name type="common">Angels' share fungus</name>
    <name type="synonym">Baudoinia compniacensis (strain UAMH 10762)</name>
    <dbReference type="NCBI Taxonomy" id="717646"/>
    <lineage>
        <taxon>Eukaryota</taxon>
        <taxon>Fungi</taxon>
        <taxon>Dikarya</taxon>
        <taxon>Ascomycota</taxon>
        <taxon>Pezizomycotina</taxon>
        <taxon>Dothideomycetes</taxon>
        <taxon>Dothideomycetidae</taxon>
        <taxon>Mycosphaerellales</taxon>
        <taxon>Teratosphaeriaceae</taxon>
        <taxon>Baudoinia</taxon>
    </lineage>
</organism>
<dbReference type="GeneID" id="19115715"/>
<dbReference type="CDD" id="cd02440">
    <property type="entry name" value="AdoMet_MTases"/>
    <property type="match status" value="1"/>
</dbReference>
<feature type="non-terminal residue" evidence="2">
    <location>
        <position position="1"/>
    </location>
</feature>
<evidence type="ECO:0000313" key="2">
    <source>
        <dbReference type="EMBL" id="EMC99413.1"/>
    </source>
</evidence>
<dbReference type="InterPro" id="IPR029063">
    <property type="entry name" value="SAM-dependent_MTases_sf"/>
</dbReference>